<comment type="similarity">
    <text evidence="1">Belongs to the AAR2 family.</text>
</comment>
<dbReference type="Gene3D" id="2.60.34.20">
    <property type="match status" value="1"/>
</dbReference>
<feature type="compositionally biased region" description="Low complexity" evidence="2">
    <location>
        <begin position="1"/>
        <end position="12"/>
    </location>
</feature>
<evidence type="ECO:0000256" key="1">
    <source>
        <dbReference type="ARBA" id="ARBA00006281"/>
    </source>
</evidence>
<dbReference type="Pfam" id="PF05282">
    <property type="entry name" value="AAR2"/>
    <property type="match status" value="1"/>
</dbReference>
<dbReference type="AlphaFoldDB" id="A0A9P7NA19"/>
<evidence type="ECO:0000259" key="4">
    <source>
        <dbReference type="Pfam" id="PF20981"/>
    </source>
</evidence>
<comment type="caution">
    <text evidence="5">The sequence shown here is derived from an EMBL/GenBank/DDBJ whole genome shotgun (WGS) entry which is preliminary data.</text>
</comment>
<dbReference type="InterPro" id="IPR038516">
    <property type="entry name" value="AAR2_N_sf"/>
</dbReference>
<dbReference type="EMBL" id="SRPW01001417">
    <property type="protein sequence ID" value="KAG6001532.1"/>
    <property type="molecule type" value="Genomic_DNA"/>
</dbReference>
<feature type="domain" description="AAR2 N-terminal" evidence="4">
    <location>
        <begin position="152"/>
        <end position="294"/>
    </location>
</feature>
<dbReference type="InterPro" id="IPR033648">
    <property type="entry name" value="AAR2_C"/>
</dbReference>
<sequence length="560" mass="62091">MDTKSTSSSTTTPRSKGITKSNSTASAGARSTKSHESVSVVGPYPLGTLRVLRPESSPRTTTYSAVDQDDDIGPPPLEPAIEDAYQLSGSHHHHHHHQQQQQQHQQQHRHHHSGCQTSLAGPSSSSSLASLTSSSSAKRTRGAQAHSMGGGDVAIIIDLPDVFTVGYDALSFTAQHFGGVRDIPEGPHFFWVTHPSGVAARAGVWLLGSQSRDRVHVVQWDKYNENLTEALSSEARNHAENVPNIHAKLIPYSDPSKVGDAVGQLSASKIDANLAIWTQLTTSITSSLLDRITGPQSGGWIVHTLDRGQGVVQFSAEVHLERLVPNKNLQQRQLKFTFERTTRLFSLEARGSDRSLEAMDPTKYLLSRIEDPSNDLVHDDLVGELQFSFIVGMLLGNDACLDQWWFMVLKLLVKSHLLVEKQPLLAAALWRSLTAQITFGTKWLETTALDPEEQRCRELRIGLIIYKRRLEEFLQSNENLITPDHLGVSTAFSRLESALTDLGWDLITDYVRRGILMLEDGEEVELELSELDAEDERGEWAPEIVELDEHGHEFGLVSWD</sequence>
<keyword evidence="6" id="KW-1185">Reference proteome</keyword>
<dbReference type="CDD" id="cd13778">
    <property type="entry name" value="Aar2_C"/>
    <property type="match status" value="1"/>
</dbReference>
<dbReference type="PANTHER" id="PTHR12689:SF4">
    <property type="entry name" value="PROTEIN AAR2 HOMOLOG"/>
    <property type="match status" value="1"/>
</dbReference>
<dbReference type="GO" id="GO:0000244">
    <property type="term" value="P:spliceosomal tri-snRNP complex assembly"/>
    <property type="evidence" value="ECO:0007669"/>
    <property type="project" value="TreeGrafter"/>
</dbReference>
<evidence type="ECO:0008006" key="7">
    <source>
        <dbReference type="Google" id="ProtNLM"/>
    </source>
</evidence>
<accession>A0A9P7NA19</accession>
<feature type="compositionally biased region" description="Polar residues" evidence="2">
    <location>
        <begin position="18"/>
        <end position="31"/>
    </location>
</feature>
<dbReference type="InterPro" id="IPR033647">
    <property type="entry name" value="Aar2_N"/>
</dbReference>
<feature type="region of interest" description="Disordered" evidence="2">
    <location>
        <begin position="1"/>
        <end position="148"/>
    </location>
</feature>
<evidence type="ECO:0000256" key="2">
    <source>
        <dbReference type="SAM" id="MobiDB-lite"/>
    </source>
</evidence>
<dbReference type="PANTHER" id="PTHR12689">
    <property type="entry name" value="A1 CISTRON SPLICING FACTOR AAR2-RELATED"/>
    <property type="match status" value="1"/>
</dbReference>
<organism evidence="5 6">
    <name type="scientific">Claviceps pusilla</name>
    <dbReference type="NCBI Taxonomy" id="123648"/>
    <lineage>
        <taxon>Eukaryota</taxon>
        <taxon>Fungi</taxon>
        <taxon>Dikarya</taxon>
        <taxon>Ascomycota</taxon>
        <taxon>Pezizomycotina</taxon>
        <taxon>Sordariomycetes</taxon>
        <taxon>Hypocreomycetidae</taxon>
        <taxon>Hypocreales</taxon>
        <taxon>Clavicipitaceae</taxon>
        <taxon>Claviceps</taxon>
    </lineage>
</organism>
<dbReference type="Proteomes" id="UP000748025">
    <property type="component" value="Unassembled WGS sequence"/>
</dbReference>
<evidence type="ECO:0000313" key="6">
    <source>
        <dbReference type="Proteomes" id="UP000748025"/>
    </source>
</evidence>
<dbReference type="Pfam" id="PF20981">
    <property type="entry name" value="AAR2_1st"/>
    <property type="match status" value="1"/>
</dbReference>
<dbReference type="InterPro" id="IPR007946">
    <property type="entry name" value="AAR2"/>
</dbReference>
<gene>
    <name evidence="5" type="ORF">E4U43_001301</name>
</gene>
<dbReference type="InterPro" id="IPR038514">
    <property type="entry name" value="AAR2_C_sf"/>
</dbReference>
<dbReference type="Gene3D" id="1.25.40.550">
    <property type="entry name" value="Aar2, C-terminal domain-like"/>
    <property type="match status" value="1"/>
</dbReference>
<name>A0A9P7NA19_9HYPO</name>
<protein>
    <recommendedName>
        <fullName evidence="7">AAR2 protein</fullName>
    </recommendedName>
</protein>
<evidence type="ECO:0000259" key="3">
    <source>
        <dbReference type="Pfam" id="PF05282"/>
    </source>
</evidence>
<evidence type="ECO:0000313" key="5">
    <source>
        <dbReference type="EMBL" id="KAG6001532.1"/>
    </source>
</evidence>
<reference evidence="5" key="1">
    <citation type="journal article" date="2020" name="bioRxiv">
        <title>Whole genome comparisons of ergot fungi reveals the divergence and evolution of species within the genus Claviceps are the result of varying mechanisms driving genome evolution and host range expansion.</title>
        <authorList>
            <person name="Wyka S.A."/>
            <person name="Mondo S.J."/>
            <person name="Liu M."/>
            <person name="Dettman J."/>
            <person name="Nalam V."/>
            <person name="Broders K.D."/>
        </authorList>
    </citation>
    <scope>NUCLEOTIDE SEQUENCE</scope>
    <source>
        <strain evidence="5">CCC 602</strain>
    </source>
</reference>
<feature type="compositionally biased region" description="Low complexity" evidence="2">
    <location>
        <begin position="118"/>
        <end position="137"/>
    </location>
</feature>
<dbReference type="OrthoDB" id="201752at2759"/>
<feature type="domain" description="AAR2 C-terminal" evidence="3">
    <location>
        <begin position="345"/>
        <end position="506"/>
    </location>
</feature>
<proteinExistence type="inferred from homology"/>
<dbReference type="CDD" id="cd13777">
    <property type="entry name" value="Aar2_N"/>
    <property type="match status" value="1"/>
</dbReference>